<dbReference type="Pfam" id="PF07956">
    <property type="entry name" value="DUF1690"/>
    <property type="match status" value="1"/>
</dbReference>
<gene>
    <name evidence="2" type="ORF">KHLLAP_LOCUS4395</name>
</gene>
<dbReference type="EMBL" id="CAUWAG010000006">
    <property type="protein sequence ID" value="CAJ2503927.1"/>
    <property type="molecule type" value="Genomic_DNA"/>
</dbReference>
<reference evidence="2" key="1">
    <citation type="submission" date="2023-10" db="EMBL/GenBank/DDBJ databases">
        <authorList>
            <person name="Hackl T."/>
        </authorList>
    </citation>
    <scope>NUCLEOTIDE SEQUENCE</scope>
</reference>
<keyword evidence="3" id="KW-1185">Reference proteome</keyword>
<evidence type="ECO:0000313" key="2">
    <source>
        <dbReference type="EMBL" id="CAJ2503927.1"/>
    </source>
</evidence>
<feature type="region of interest" description="Disordered" evidence="1">
    <location>
        <begin position="1"/>
        <end position="45"/>
    </location>
</feature>
<dbReference type="InterPro" id="IPR012471">
    <property type="entry name" value="DUF1690"/>
</dbReference>
<proteinExistence type="predicted"/>
<feature type="compositionally biased region" description="Basic and acidic residues" evidence="1">
    <location>
        <begin position="73"/>
        <end position="88"/>
    </location>
</feature>
<name>A0AAI8VFH4_9PEZI</name>
<feature type="compositionally biased region" description="Polar residues" evidence="1">
    <location>
        <begin position="32"/>
        <end position="45"/>
    </location>
</feature>
<protein>
    <submittedName>
        <fullName evidence="2">Uu.00g113210.m01.CDS01</fullName>
    </submittedName>
</protein>
<feature type="compositionally biased region" description="Polar residues" evidence="1">
    <location>
        <begin position="1"/>
        <end position="19"/>
    </location>
</feature>
<comment type="caution">
    <text evidence="2">The sequence shown here is derived from an EMBL/GenBank/DDBJ whole genome shotgun (WGS) entry which is preliminary data.</text>
</comment>
<feature type="region of interest" description="Disordered" evidence="1">
    <location>
        <begin position="68"/>
        <end position="95"/>
    </location>
</feature>
<organism evidence="2 3">
    <name type="scientific">Anthostomella pinea</name>
    <dbReference type="NCBI Taxonomy" id="933095"/>
    <lineage>
        <taxon>Eukaryota</taxon>
        <taxon>Fungi</taxon>
        <taxon>Dikarya</taxon>
        <taxon>Ascomycota</taxon>
        <taxon>Pezizomycotina</taxon>
        <taxon>Sordariomycetes</taxon>
        <taxon>Xylariomycetidae</taxon>
        <taxon>Xylariales</taxon>
        <taxon>Xylariaceae</taxon>
        <taxon>Anthostomella</taxon>
    </lineage>
</organism>
<dbReference type="AlphaFoldDB" id="A0AAI8VFH4"/>
<evidence type="ECO:0000313" key="3">
    <source>
        <dbReference type="Proteomes" id="UP001295740"/>
    </source>
</evidence>
<accession>A0AAI8VFH4</accession>
<evidence type="ECO:0000256" key="1">
    <source>
        <dbReference type="SAM" id="MobiDB-lite"/>
    </source>
</evidence>
<dbReference type="Proteomes" id="UP001295740">
    <property type="component" value="Unassembled WGS sequence"/>
</dbReference>
<sequence>MGSSSSKPAVGQSSHTWKASSPVGVSQDVVDSLQNSSETDTSRAQNLKLAIQKRVAAELKKLSAEESAALKTAQEKASEVLSQEEGKETGLSNQAVSKEVEALRARLDKRKQLRTLPESVETARGEVVRCLMEKDRRPLDCWKEVEAFKEEVRRLERGWVEKVVR</sequence>